<keyword evidence="1 3" id="KW-0489">Methyltransferase</keyword>
<dbReference type="InterPro" id="IPR029063">
    <property type="entry name" value="SAM-dependent_MTases_sf"/>
</dbReference>
<dbReference type="Pfam" id="PF13578">
    <property type="entry name" value="Methyltransf_24"/>
    <property type="match status" value="1"/>
</dbReference>
<dbReference type="RefSeq" id="WP_345404479.1">
    <property type="nucleotide sequence ID" value="NZ_BAABLA010000118.1"/>
</dbReference>
<organism evidence="3 4">
    <name type="scientific">Haloechinothrix salitolerans</name>
    <dbReference type="NCBI Taxonomy" id="926830"/>
    <lineage>
        <taxon>Bacteria</taxon>
        <taxon>Bacillati</taxon>
        <taxon>Actinomycetota</taxon>
        <taxon>Actinomycetes</taxon>
        <taxon>Pseudonocardiales</taxon>
        <taxon>Pseudonocardiaceae</taxon>
        <taxon>Haloechinothrix</taxon>
    </lineage>
</organism>
<proteinExistence type="predicted"/>
<dbReference type="EC" id="2.1.1.-" evidence="3"/>
<dbReference type="PANTHER" id="PTHR40048">
    <property type="entry name" value="RHAMNOSYL O-METHYLTRANSFERASE"/>
    <property type="match status" value="1"/>
</dbReference>
<keyword evidence="2 3" id="KW-0808">Transferase</keyword>
<gene>
    <name evidence="3" type="ORF">ACFQGD_12930</name>
</gene>
<sequence>MTATSDDAKWRPTAATNSDAAMHPDLLEHALRVPGFMPTDEGLALHDAVRDNLGSGVAVEIGSYCGKSTIFLAAAAAATGGTVVTVDHHRGSEEHQPGWEYHDPELVDPHVGRIDTLGVFRRTIADAGLEDTVVAIVGRSVDVAAFWRTPIDFLFIDGGHTEEVAQADYEGWAPWVAEGGVLAIHDVFEDPRDGGQAPHHMYQRALDSGAFSQITTVGSLRLLLCVNGSAGSLAG</sequence>
<evidence type="ECO:0000313" key="3">
    <source>
        <dbReference type="EMBL" id="MFC6868044.1"/>
    </source>
</evidence>
<reference evidence="4" key="1">
    <citation type="journal article" date="2019" name="Int. J. Syst. Evol. Microbiol.">
        <title>The Global Catalogue of Microorganisms (GCM) 10K type strain sequencing project: providing services to taxonomists for standard genome sequencing and annotation.</title>
        <authorList>
            <consortium name="The Broad Institute Genomics Platform"/>
            <consortium name="The Broad Institute Genome Sequencing Center for Infectious Disease"/>
            <person name="Wu L."/>
            <person name="Ma J."/>
        </authorList>
    </citation>
    <scope>NUCLEOTIDE SEQUENCE [LARGE SCALE GENOMIC DNA]</scope>
    <source>
        <strain evidence="4">KCTC 32255</strain>
    </source>
</reference>
<evidence type="ECO:0000256" key="1">
    <source>
        <dbReference type="ARBA" id="ARBA00022603"/>
    </source>
</evidence>
<accession>A0ABW2BZN2</accession>
<dbReference type="SUPFAM" id="SSF53335">
    <property type="entry name" value="S-adenosyl-L-methionine-dependent methyltransferases"/>
    <property type="match status" value="1"/>
</dbReference>
<comment type="caution">
    <text evidence="3">The sequence shown here is derived from an EMBL/GenBank/DDBJ whole genome shotgun (WGS) entry which is preliminary data.</text>
</comment>
<keyword evidence="4" id="KW-1185">Reference proteome</keyword>
<dbReference type="EMBL" id="JBHSXX010000001">
    <property type="protein sequence ID" value="MFC6868044.1"/>
    <property type="molecule type" value="Genomic_DNA"/>
</dbReference>
<dbReference type="GO" id="GO:0008168">
    <property type="term" value="F:methyltransferase activity"/>
    <property type="evidence" value="ECO:0007669"/>
    <property type="project" value="UniProtKB-KW"/>
</dbReference>
<dbReference type="PANTHER" id="PTHR40048:SF1">
    <property type="entry name" value="RHAMNOSYL O-METHYLTRANSFERASE"/>
    <property type="match status" value="1"/>
</dbReference>
<name>A0ABW2BZN2_9PSEU</name>
<dbReference type="GO" id="GO:0032259">
    <property type="term" value="P:methylation"/>
    <property type="evidence" value="ECO:0007669"/>
    <property type="project" value="UniProtKB-KW"/>
</dbReference>
<protein>
    <submittedName>
        <fullName evidence="3">Class I SAM-dependent methyltransferase</fullName>
        <ecNumber evidence="3">2.1.1.-</ecNumber>
    </submittedName>
</protein>
<dbReference type="Gene3D" id="3.40.50.150">
    <property type="entry name" value="Vaccinia Virus protein VP39"/>
    <property type="match status" value="1"/>
</dbReference>
<evidence type="ECO:0000313" key="4">
    <source>
        <dbReference type="Proteomes" id="UP001596337"/>
    </source>
</evidence>
<evidence type="ECO:0000256" key="2">
    <source>
        <dbReference type="ARBA" id="ARBA00022679"/>
    </source>
</evidence>
<dbReference type="Proteomes" id="UP001596337">
    <property type="component" value="Unassembled WGS sequence"/>
</dbReference>